<organism evidence="2 3">
    <name type="scientific">Burkholderia multivorans (strain ATCC 17616 / 249)</name>
    <dbReference type="NCBI Taxonomy" id="395019"/>
    <lineage>
        <taxon>Bacteria</taxon>
        <taxon>Pseudomonadati</taxon>
        <taxon>Pseudomonadota</taxon>
        <taxon>Betaproteobacteria</taxon>
        <taxon>Burkholderiales</taxon>
        <taxon>Burkholderiaceae</taxon>
        <taxon>Burkholderia</taxon>
        <taxon>Burkholderia cepacia complex</taxon>
    </lineage>
</organism>
<evidence type="ECO:0000313" key="2">
    <source>
        <dbReference type="EMBL" id="BAG47493.1"/>
    </source>
</evidence>
<sequence>MLRSLAVPAASLLADASCLNDLASTRRTNSGRLRILTTLPARGTAVWTGHACAFDTPVAPSLAFSLDVRYMRLVSTAMNDIERLSANACRRWCVTCGVTTSTKRSTTYRLATCFAACTLPAAARVYGKARPTAVAAKPASSHALAPRTRAKPSRGRWLGDDAR</sequence>
<proteinExistence type="predicted"/>
<dbReference type="EMBL" id="AP009387">
    <property type="protein sequence ID" value="BAG47493.1"/>
    <property type="molecule type" value="Genomic_DNA"/>
</dbReference>
<feature type="region of interest" description="Disordered" evidence="1">
    <location>
        <begin position="136"/>
        <end position="163"/>
    </location>
</feature>
<reference evidence="2 3" key="1">
    <citation type="submission" date="2007-04" db="EMBL/GenBank/DDBJ databases">
        <title>Complete genome sequence of Burkholderia multivorans ATCC 17616.</title>
        <authorList>
            <person name="Ohtsubo Y."/>
            <person name="Yamashita A."/>
            <person name="Kurokawa K."/>
            <person name="Takami H."/>
            <person name="Yuhara S."/>
            <person name="Nishiyama E."/>
            <person name="Endo R."/>
            <person name="Miyazaki R."/>
            <person name="Ono A."/>
            <person name="Yano K."/>
            <person name="Ito M."/>
            <person name="Sota M."/>
            <person name="Yuji N."/>
            <person name="Hattori M."/>
            <person name="Tsuda M."/>
        </authorList>
    </citation>
    <scope>NUCLEOTIDE SEQUENCE [LARGE SCALE GENOMIC DNA]</scope>
    <source>
        <strain evidence="3">ATCC 17616 / 249</strain>
    </source>
</reference>
<dbReference type="Proteomes" id="UP000008815">
    <property type="component" value="Chromosome 3"/>
</dbReference>
<dbReference type="HOGENOM" id="CLU_1624037_0_0_4"/>
<dbReference type="KEGG" id="bmj:BMULJ_05670"/>
<evidence type="ECO:0000313" key="3">
    <source>
        <dbReference type="Proteomes" id="UP000008815"/>
    </source>
</evidence>
<keyword evidence="3" id="KW-1185">Reference proteome</keyword>
<protein>
    <submittedName>
        <fullName evidence="2">Uncharacterized protein</fullName>
    </submittedName>
</protein>
<evidence type="ECO:0000256" key="1">
    <source>
        <dbReference type="SAM" id="MobiDB-lite"/>
    </source>
</evidence>
<accession>A0A0H3KR07</accession>
<dbReference type="AlphaFoldDB" id="A0A0H3KR07"/>
<gene>
    <name evidence="2" type="ordered locus">BMULJ_05670</name>
</gene>
<name>A0A0H3KR07_BURM1</name>